<evidence type="ECO:0000313" key="1">
    <source>
        <dbReference type="EMBL" id="MEJ2865340.1"/>
    </source>
</evidence>
<proteinExistence type="predicted"/>
<accession>A0ABU8MDD0</accession>
<dbReference type="RefSeq" id="WP_337706714.1">
    <property type="nucleotide sequence ID" value="NZ_JBBEGM010000017.1"/>
</dbReference>
<comment type="caution">
    <text evidence="1">The sequence shown here is derived from an EMBL/GenBank/DDBJ whole genome shotgun (WGS) entry which is preliminary data.</text>
</comment>
<organism evidence="1 2">
    <name type="scientific">Actinomycetospora flava</name>
    <dbReference type="NCBI Taxonomy" id="3129232"/>
    <lineage>
        <taxon>Bacteria</taxon>
        <taxon>Bacillati</taxon>
        <taxon>Actinomycetota</taxon>
        <taxon>Actinomycetes</taxon>
        <taxon>Pseudonocardiales</taxon>
        <taxon>Pseudonocardiaceae</taxon>
        <taxon>Actinomycetospora</taxon>
    </lineage>
</organism>
<evidence type="ECO:0000313" key="2">
    <source>
        <dbReference type="Proteomes" id="UP001369736"/>
    </source>
</evidence>
<reference evidence="1 2" key="1">
    <citation type="submission" date="2024-03" db="EMBL/GenBank/DDBJ databases">
        <title>Actinomycetospora sp. OC33-EN07, a novel actinomycete isolated from wild orchid (Aerides multiflora).</title>
        <authorList>
            <person name="Suriyachadkun C."/>
        </authorList>
    </citation>
    <scope>NUCLEOTIDE SEQUENCE [LARGE SCALE GENOMIC DNA]</scope>
    <source>
        <strain evidence="1 2">OC33-EN07</strain>
    </source>
</reference>
<keyword evidence="2" id="KW-1185">Reference proteome</keyword>
<protein>
    <submittedName>
        <fullName evidence="1">Uncharacterized protein</fullName>
    </submittedName>
</protein>
<sequence>MITEITVDTYRVEADGTLTAISMCSGCRALLPEVTTDATGPAPEIDADHARAVIHALDNPEPALPRVPPSRFAHGDLEDPATPPELRALFDAVETERGSSAMVRTRRPPAPNAEAALDAVLANPPAALWPGTTDRDGGGFRTWPDNTHVAQLDEIDRATARDALAEIIEEDMAYTSTGRVDPDRAVELADAITAYADPDARWWTNRPLRRWNRPAGQRGWQPLTTATFDAGVIAVDEHHVLIAWLMDED</sequence>
<name>A0ABU8MDD0_9PSEU</name>
<dbReference type="Proteomes" id="UP001369736">
    <property type="component" value="Unassembled WGS sequence"/>
</dbReference>
<gene>
    <name evidence="1" type="ORF">WCD58_29555</name>
</gene>
<dbReference type="EMBL" id="JBBEGM010000017">
    <property type="protein sequence ID" value="MEJ2865340.1"/>
    <property type="molecule type" value="Genomic_DNA"/>
</dbReference>